<feature type="transmembrane region" description="Helical" evidence="1">
    <location>
        <begin position="55"/>
        <end position="75"/>
    </location>
</feature>
<accession>A0A6L6PVH5</accession>
<keyword evidence="1" id="KW-0812">Transmembrane</keyword>
<dbReference type="RefSeq" id="WP_155437373.1">
    <property type="nucleotide sequence ID" value="NZ_WNLA01000001.1"/>
</dbReference>
<gene>
    <name evidence="4" type="ORF">GM668_02795</name>
</gene>
<dbReference type="OrthoDB" id="8837296at2"/>
<organism evidence="4 5">
    <name type="scientific">Pseudoduganella ginsengisoli</name>
    <dbReference type="NCBI Taxonomy" id="1462440"/>
    <lineage>
        <taxon>Bacteria</taxon>
        <taxon>Pseudomonadati</taxon>
        <taxon>Pseudomonadota</taxon>
        <taxon>Betaproteobacteria</taxon>
        <taxon>Burkholderiales</taxon>
        <taxon>Oxalobacteraceae</taxon>
        <taxon>Telluria group</taxon>
        <taxon>Pseudoduganella</taxon>
    </lineage>
</organism>
<keyword evidence="1" id="KW-1133">Transmembrane helix</keyword>
<keyword evidence="1" id="KW-0472">Membrane</keyword>
<dbReference type="InterPro" id="IPR048303">
    <property type="entry name" value="Tla3_C"/>
</dbReference>
<dbReference type="EMBL" id="WNLA01000001">
    <property type="protein sequence ID" value="MTW01008.1"/>
    <property type="molecule type" value="Genomic_DNA"/>
</dbReference>
<proteinExistence type="predicted"/>
<name>A0A6L6PVH5_9BURK</name>
<dbReference type="InterPro" id="IPR021531">
    <property type="entry name" value="Tla3_N"/>
</dbReference>
<evidence type="ECO:0000313" key="5">
    <source>
        <dbReference type="Proteomes" id="UP000484015"/>
    </source>
</evidence>
<evidence type="ECO:0000256" key="1">
    <source>
        <dbReference type="SAM" id="Phobius"/>
    </source>
</evidence>
<evidence type="ECO:0000259" key="2">
    <source>
        <dbReference type="Pfam" id="PF11394"/>
    </source>
</evidence>
<protein>
    <submittedName>
        <fullName evidence="4">DUF2875 domain-containing protein</fullName>
    </submittedName>
</protein>
<comment type="caution">
    <text evidence="4">The sequence shown here is derived from an EMBL/GenBank/DDBJ whole genome shotgun (WGS) entry which is preliminary data.</text>
</comment>
<evidence type="ECO:0000259" key="3">
    <source>
        <dbReference type="Pfam" id="PF20995"/>
    </source>
</evidence>
<sequence length="593" mass="66486">MSEIHSLGSVPLFIFSNFLPETMLIVLAALAIFGLFQLARATLTSPELKMALIRWIELILFVGAAFAIGFLIVAANARAKEKQAEKLHDELQAALTHQQQLTAKNEKERTEYVLEIINLGISLDKHRQNKVWDALQKGGPYSSIRELDPKKYAWSDTDKMGISGGRILDAFENAAKSTPMYWGLPSFYAGAPSYVLPKDPVMGLAGNTQGTGLSFHLWVNGAWKLAERPDRLLEQVFDFFDQYPDVPFVVLTADDSYSYRDQSLPPGTPSLVKDGYYVPAMPDAAAVFILARRERVEPLRPYAWYDLDDNFLQWEFRQMYYKLMDSIPTNATYGYGTKIARPPTSTEWLHAAAVFAKNPEAHPEGHDEFLTKMTAYRNKPPKSWKPTPWFPIPWTSGQLSAFDSLPTLGYLHRPVFIPFRDADGNPVKRRDQRQQIIMAGWQQALQTLPDSGREKGPARIIAGTNNNKDQLIMLTTMLHQYEHAGGPAFDITKTAQFIDTDRRLGNTGAATFFMQMALGMMGSYKEGGVSAAINLRDPDEASIVLISPAPDEKRRLQRDPFVHDVQPQIDPDNYKAPSVEALLQAQQAGVANK</sequence>
<dbReference type="AlphaFoldDB" id="A0A6L6PVH5"/>
<dbReference type="Pfam" id="PF11394">
    <property type="entry name" value="Tla3_N"/>
    <property type="match status" value="1"/>
</dbReference>
<feature type="transmembrane region" description="Helical" evidence="1">
    <location>
        <begin position="22"/>
        <end position="43"/>
    </location>
</feature>
<keyword evidence="5" id="KW-1185">Reference proteome</keyword>
<dbReference type="Pfam" id="PF20995">
    <property type="entry name" value="Tla3_C"/>
    <property type="match status" value="1"/>
</dbReference>
<feature type="domain" description="Type VI lipase adapter protein Tla3 N-terminal" evidence="2">
    <location>
        <begin position="112"/>
        <end position="258"/>
    </location>
</feature>
<evidence type="ECO:0000313" key="4">
    <source>
        <dbReference type="EMBL" id="MTW01008.1"/>
    </source>
</evidence>
<dbReference type="Proteomes" id="UP000484015">
    <property type="component" value="Unassembled WGS sequence"/>
</dbReference>
<reference evidence="4 5" key="1">
    <citation type="submission" date="2019-11" db="EMBL/GenBank/DDBJ databases">
        <title>Type strains purchased from KCTC, JCM and DSMZ.</title>
        <authorList>
            <person name="Lu H."/>
        </authorList>
    </citation>
    <scope>NUCLEOTIDE SEQUENCE [LARGE SCALE GENOMIC DNA]</scope>
    <source>
        <strain evidence="4 5">KCTC 42409</strain>
    </source>
</reference>
<feature type="domain" description="Type VI lipase adapter protein Tla3 C-terminal" evidence="3">
    <location>
        <begin position="408"/>
        <end position="548"/>
    </location>
</feature>